<reference evidence="1" key="1">
    <citation type="submission" date="2018-07" db="EMBL/GenBank/DDBJ databases">
        <authorList>
            <person name="Quirk P.G."/>
            <person name="Krulwich T.A."/>
        </authorList>
    </citation>
    <scope>NUCLEOTIDE SEQUENCE</scope>
</reference>
<dbReference type="InterPro" id="IPR052209">
    <property type="entry name" value="CbiZ"/>
</dbReference>
<dbReference type="EMBL" id="UIDG01000634">
    <property type="protein sequence ID" value="SUS08648.1"/>
    <property type="molecule type" value="Genomic_DNA"/>
</dbReference>
<accession>A0A380TKG1</accession>
<proteinExistence type="predicted"/>
<evidence type="ECO:0000313" key="1">
    <source>
        <dbReference type="EMBL" id="SUS08648.1"/>
    </source>
</evidence>
<name>A0A380TKG1_9ZZZZ</name>
<dbReference type="AlphaFoldDB" id="A0A380TKG1"/>
<organism evidence="1">
    <name type="scientific">metagenome</name>
    <dbReference type="NCBI Taxonomy" id="256318"/>
    <lineage>
        <taxon>unclassified sequences</taxon>
        <taxon>metagenomes</taxon>
    </lineage>
</organism>
<dbReference type="PANTHER" id="PTHR35336">
    <property type="entry name" value="ADENOSYLCOBINAMIDE AMIDOHYDROLASE"/>
    <property type="match status" value="1"/>
</dbReference>
<protein>
    <recommendedName>
        <fullName evidence="2">Adenosylcobinamide amidohydrolase</fullName>
    </recommendedName>
</protein>
<gene>
    <name evidence="1" type="ORF">DF3PB_80016</name>
</gene>
<dbReference type="InterPro" id="IPR002808">
    <property type="entry name" value="AdoCbi_amidolase"/>
</dbReference>
<dbReference type="Pfam" id="PF01955">
    <property type="entry name" value="CbiZ"/>
    <property type="match status" value="1"/>
</dbReference>
<evidence type="ECO:0008006" key="2">
    <source>
        <dbReference type="Google" id="ProtNLM"/>
    </source>
</evidence>
<sequence>MFPLAPLCGEPSPRELLNIEGKLVKAVCPFYFAEQACAPGQISGPGDVARPFSFWTVPPMDPSQQLHQPAFTVCSEPGWLVAAFDRPQRLLSWSINRPGFQQARRVAWTQVRDSDLPVEVDAAEFLAARLLKKGLGDAIGLMTSGELNAEREAIVSGGVRAECLVTLGLSNAERVGQRFTALALPQRTGTINMLCHVSTPLSDAALIEAISLATQARTVAILDFGYERVLGAGAVTGTGTDCVVIGCPVGSLPARFAGMHTLVGEILGATVLQATRRAMRQWLDRQGAAAS</sequence>
<dbReference type="PANTHER" id="PTHR35336:SF5">
    <property type="entry name" value="ADENOSYLCOBINAMIDE AMIDOHYDROLASE"/>
    <property type="match status" value="1"/>
</dbReference>